<evidence type="ECO:0000256" key="9">
    <source>
        <dbReference type="SAM" id="MobiDB-lite"/>
    </source>
</evidence>
<dbReference type="GO" id="GO:0005634">
    <property type="term" value="C:nucleus"/>
    <property type="evidence" value="ECO:0007669"/>
    <property type="project" value="UniProtKB-SubCell"/>
</dbReference>
<gene>
    <name evidence="11" type="ORF">CCACVL1_21836</name>
</gene>
<evidence type="ECO:0000256" key="1">
    <source>
        <dbReference type="ARBA" id="ARBA00004123"/>
    </source>
</evidence>
<comment type="subcellular location">
    <subcellularLocation>
        <location evidence="1">Nucleus</location>
    </subcellularLocation>
</comment>
<keyword evidence="4" id="KW-0238">DNA-binding</keyword>
<evidence type="ECO:0000259" key="10">
    <source>
        <dbReference type="PROSITE" id="PS51032"/>
    </source>
</evidence>
<comment type="caution">
    <text evidence="11">The sequence shown here is derived from an EMBL/GenBank/DDBJ whole genome shotgun (WGS) entry which is preliminary data.</text>
</comment>
<dbReference type="GO" id="GO:0009873">
    <property type="term" value="P:ethylene-activated signaling pathway"/>
    <property type="evidence" value="ECO:0007669"/>
    <property type="project" value="UniProtKB-KW"/>
</dbReference>
<feature type="compositionally biased region" description="Basic and acidic residues" evidence="9">
    <location>
        <begin position="229"/>
        <end position="245"/>
    </location>
</feature>
<dbReference type="OrthoDB" id="610645at2759"/>
<keyword evidence="6" id="KW-0804">Transcription</keyword>
<dbReference type="Gramene" id="OMO64345">
    <property type="protein sequence ID" value="OMO64345"/>
    <property type="gene ID" value="CCACVL1_21836"/>
</dbReference>
<dbReference type="EMBL" id="AWWV01012816">
    <property type="protein sequence ID" value="OMO64345.1"/>
    <property type="molecule type" value="Genomic_DNA"/>
</dbReference>
<dbReference type="InterPro" id="IPR036955">
    <property type="entry name" value="AP2/ERF_dom_sf"/>
</dbReference>
<dbReference type="GO" id="GO:0003677">
    <property type="term" value="F:DNA binding"/>
    <property type="evidence" value="ECO:0007669"/>
    <property type="project" value="UniProtKB-KW"/>
</dbReference>
<feature type="compositionally biased region" description="Polar residues" evidence="9">
    <location>
        <begin position="94"/>
        <end position="122"/>
    </location>
</feature>
<dbReference type="AlphaFoldDB" id="A0A1R3H1U8"/>
<evidence type="ECO:0000256" key="5">
    <source>
        <dbReference type="ARBA" id="ARBA00023159"/>
    </source>
</evidence>
<dbReference type="InterPro" id="IPR016177">
    <property type="entry name" value="DNA-bd_dom_sf"/>
</dbReference>
<accession>A0A1R3H1U8</accession>
<dbReference type="PANTHER" id="PTHR31194:SF152">
    <property type="entry name" value="ETHYLENE-RESPONSIVE TRANSCRIPTION FACTOR CRF5-RELATED"/>
    <property type="match status" value="1"/>
</dbReference>
<feature type="domain" description="AP2/ERF" evidence="10">
    <location>
        <begin position="125"/>
        <end position="182"/>
    </location>
</feature>
<dbReference type="InterPro" id="IPR001471">
    <property type="entry name" value="AP2/ERF_dom"/>
</dbReference>
<dbReference type="OMA" id="QCLSNGM"/>
<dbReference type="Proteomes" id="UP000188268">
    <property type="component" value="Unassembled WGS sequence"/>
</dbReference>
<dbReference type="SUPFAM" id="SSF54171">
    <property type="entry name" value="DNA-binding domain"/>
    <property type="match status" value="1"/>
</dbReference>
<feature type="region of interest" description="Disordered" evidence="9">
    <location>
        <begin position="223"/>
        <end position="255"/>
    </location>
</feature>
<keyword evidence="12" id="KW-1185">Reference proteome</keyword>
<dbReference type="STRING" id="210143.A0A1R3H1U8"/>
<dbReference type="PROSITE" id="PS51032">
    <property type="entry name" value="AP2_ERF"/>
    <property type="match status" value="1"/>
</dbReference>
<proteinExistence type="inferred from homology"/>
<evidence type="ECO:0000256" key="8">
    <source>
        <dbReference type="ARBA" id="ARBA00024343"/>
    </source>
</evidence>
<evidence type="ECO:0000256" key="6">
    <source>
        <dbReference type="ARBA" id="ARBA00023163"/>
    </source>
</evidence>
<protein>
    <recommendedName>
        <fullName evidence="10">AP2/ERF domain-containing protein</fullName>
    </recommendedName>
</protein>
<dbReference type="CDD" id="cd00018">
    <property type="entry name" value="AP2"/>
    <property type="match status" value="1"/>
</dbReference>
<dbReference type="InterPro" id="IPR050913">
    <property type="entry name" value="AP2/ERF_ERF"/>
</dbReference>
<evidence type="ECO:0000256" key="4">
    <source>
        <dbReference type="ARBA" id="ARBA00023125"/>
    </source>
</evidence>
<dbReference type="GO" id="GO:0003700">
    <property type="term" value="F:DNA-binding transcription factor activity"/>
    <property type="evidence" value="ECO:0007669"/>
    <property type="project" value="InterPro"/>
</dbReference>
<keyword evidence="2" id="KW-0936">Ethylene signaling pathway</keyword>
<keyword evidence="3" id="KW-0805">Transcription regulation</keyword>
<comment type="similarity">
    <text evidence="8">Belongs to the AP2/ERF transcription factor family. ERF subfamily.</text>
</comment>
<reference evidence="11 12" key="1">
    <citation type="submission" date="2013-09" db="EMBL/GenBank/DDBJ databases">
        <title>Corchorus capsularis genome sequencing.</title>
        <authorList>
            <person name="Alam M."/>
            <person name="Haque M.S."/>
            <person name="Islam M.S."/>
            <person name="Emdad E.M."/>
            <person name="Islam M.M."/>
            <person name="Ahmed B."/>
            <person name="Halim A."/>
            <person name="Hossen Q.M.M."/>
            <person name="Hossain M.Z."/>
            <person name="Ahmed R."/>
            <person name="Khan M.M."/>
            <person name="Islam R."/>
            <person name="Rashid M.M."/>
            <person name="Khan S.A."/>
            <person name="Rahman M.S."/>
            <person name="Alam M."/>
        </authorList>
    </citation>
    <scope>NUCLEOTIDE SEQUENCE [LARGE SCALE GENOMIC DNA]</scope>
    <source>
        <strain evidence="12">cv. CVL-1</strain>
        <tissue evidence="11">Whole seedling</tissue>
    </source>
</reference>
<sequence>MNPASSSSRVKYTEERRVISKTVKSRWFPMESPSPSQANAKVPKVVRISFTDGDATDSSSDECEQVKHHQRVKRHINEIRIEDCSPVDFIKPANKQNKSNNPAATLRSNKKQQQPQCLSNGNGIKYRGVRQRPWGRWAAEIRDPASRTRVWLGTYDTAEEAALVYDRAAIRIKGPDALTNFVKPPVRASPPEIEVETVSGYDSGQESHSLCSPTSVLRFQSNEEAELQTESKDDSFELTESEWRPEQGIPIPKESSNLSDEYLLTDPDALCDYFDSGNNPAPIFFDEMRLPEESINLAQDFSDISFKLDVDFGSCTWDVDNYY</sequence>
<evidence type="ECO:0000256" key="7">
    <source>
        <dbReference type="ARBA" id="ARBA00023242"/>
    </source>
</evidence>
<dbReference type="PRINTS" id="PR00367">
    <property type="entry name" value="ETHRSPELEMNT"/>
</dbReference>
<dbReference type="FunFam" id="3.30.730.10:FF:000001">
    <property type="entry name" value="Ethylene-responsive transcription factor 2"/>
    <property type="match status" value="1"/>
</dbReference>
<dbReference type="PANTHER" id="PTHR31194">
    <property type="entry name" value="SHN SHINE , DNA BINDING / TRANSCRIPTION FACTOR"/>
    <property type="match status" value="1"/>
</dbReference>
<dbReference type="Gene3D" id="3.30.730.10">
    <property type="entry name" value="AP2/ERF domain"/>
    <property type="match status" value="1"/>
</dbReference>
<feature type="region of interest" description="Disordered" evidence="9">
    <location>
        <begin position="92"/>
        <end position="124"/>
    </location>
</feature>
<evidence type="ECO:0000256" key="2">
    <source>
        <dbReference type="ARBA" id="ARBA00022745"/>
    </source>
</evidence>
<organism evidence="11 12">
    <name type="scientific">Corchorus capsularis</name>
    <name type="common">Jute</name>
    <dbReference type="NCBI Taxonomy" id="210143"/>
    <lineage>
        <taxon>Eukaryota</taxon>
        <taxon>Viridiplantae</taxon>
        <taxon>Streptophyta</taxon>
        <taxon>Embryophyta</taxon>
        <taxon>Tracheophyta</taxon>
        <taxon>Spermatophyta</taxon>
        <taxon>Magnoliopsida</taxon>
        <taxon>eudicotyledons</taxon>
        <taxon>Gunneridae</taxon>
        <taxon>Pentapetalae</taxon>
        <taxon>rosids</taxon>
        <taxon>malvids</taxon>
        <taxon>Malvales</taxon>
        <taxon>Malvaceae</taxon>
        <taxon>Grewioideae</taxon>
        <taxon>Apeibeae</taxon>
        <taxon>Corchorus</taxon>
    </lineage>
</organism>
<dbReference type="Pfam" id="PF00847">
    <property type="entry name" value="AP2"/>
    <property type="match status" value="1"/>
</dbReference>
<evidence type="ECO:0000313" key="12">
    <source>
        <dbReference type="Proteomes" id="UP000188268"/>
    </source>
</evidence>
<keyword evidence="5" id="KW-0010">Activator</keyword>
<name>A0A1R3H1U8_COCAP</name>
<dbReference type="SMART" id="SM00380">
    <property type="entry name" value="AP2"/>
    <property type="match status" value="1"/>
</dbReference>
<evidence type="ECO:0000256" key="3">
    <source>
        <dbReference type="ARBA" id="ARBA00023015"/>
    </source>
</evidence>
<keyword evidence="7" id="KW-0539">Nucleus</keyword>
<evidence type="ECO:0000313" key="11">
    <source>
        <dbReference type="EMBL" id="OMO64345.1"/>
    </source>
</evidence>